<comment type="caution">
    <text evidence="5">The sequence shown here is derived from an EMBL/GenBank/DDBJ whole genome shotgun (WGS) entry which is preliminary data.</text>
</comment>
<keyword evidence="5" id="KW-0255">Endonuclease</keyword>
<keyword evidence="3" id="KW-0238">DNA-binding</keyword>
<dbReference type="InterPro" id="IPR052021">
    <property type="entry name" value="Type-I_RS_S_subunit"/>
</dbReference>
<dbReference type="EMBL" id="JARAWC010000015">
    <property type="protein sequence ID" value="MDX2962250.1"/>
    <property type="molecule type" value="Genomic_DNA"/>
</dbReference>
<dbReference type="GO" id="GO:0003677">
    <property type="term" value="F:DNA binding"/>
    <property type="evidence" value="ECO:0007669"/>
    <property type="project" value="UniProtKB-KW"/>
</dbReference>
<dbReference type="CDD" id="cd17252">
    <property type="entry name" value="RMtype1_S_EcoKI-TRD1-CR1_like"/>
    <property type="match status" value="1"/>
</dbReference>
<dbReference type="EMBL" id="JARAWP010000010">
    <property type="protein sequence ID" value="MDX3019702.1"/>
    <property type="molecule type" value="Genomic_DNA"/>
</dbReference>
<dbReference type="GeneID" id="69804959"/>
<protein>
    <submittedName>
        <fullName evidence="5">Restriction endonuclease subunit S</fullName>
        <ecNumber evidence="5">3.1.21.-</ecNumber>
    </submittedName>
</protein>
<sequence length="410" mass="45748">MSVESARLGDVASFIRGITFKPGDVVPLGVDGSVWCLRTKNVQAELDLSDVWAIGADFVKRTEQYLQAGDLLVSSANSWNLIGKCSWVPSLESDATFGGFVTALRGNPDIVDRRYLYHWFSSSRTQAVVRSFSRQTTNIANLDLQRCSELAIPLPPLAEQKRIAVVLDQVDTLRAKRREAITLLDDLAQSLFLDMFGDLFEANQNVPLSSVSYIASGITKGRKEPREELQSVPYLAVANVQDRALNLSTVKNISVSSAEIERFRLQSEDLLLTEGGDPDKLGRGTLWNEELPLCIHQNHVFRVRVMDREEVDPVYLNWVISSSYGKSYFLRTAKQTTGIASINKTQLGAFPLPVSPIEQQKEFRSRIEGVQAHQQVHRTHLATLDELFTSLQHRAFSGTLWDHEATGDAA</sequence>
<dbReference type="Proteomes" id="UP001282288">
    <property type="component" value="Unassembled WGS sequence"/>
</dbReference>
<keyword evidence="2" id="KW-0680">Restriction system</keyword>
<dbReference type="Proteomes" id="UP001272987">
    <property type="component" value="Unassembled WGS sequence"/>
</dbReference>
<evidence type="ECO:0000313" key="5">
    <source>
        <dbReference type="EMBL" id="MDX2962250.1"/>
    </source>
</evidence>
<keyword evidence="5" id="KW-0378">Hydrolase</keyword>
<name>A0AAP6BCJ6_9ACTN</name>
<reference evidence="5 7" key="1">
    <citation type="journal article" date="2023" name="Microb. Genom.">
        <title>Mesoterricola silvestris gen. nov., sp. nov., Mesoterricola sediminis sp. nov., Geothrix oryzae sp. nov., Geothrix edaphica sp. nov., Geothrix rubra sp. nov., and Geothrix limicola sp. nov., six novel members of Acidobacteriota isolated from soils.</title>
        <authorList>
            <person name="Weisberg A.J."/>
            <person name="Pearce E."/>
            <person name="Kramer C.G."/>
            <person name="Chang J.H."/>
            <person name="Clarke C.R."/>
        </authorList>
    </citation>
    <scope>NUCLEOTIDE SEQUENCE</scope>
    <source>
        <strain evidence="6 7">NB05-1H</strain>
        <strain evidence="5">NRRL_B-16521</strain>
    </source>
</reference>
<dbReference type="GO" id="GO:0004519">
    <property type="term" value="F:endonuclease activity"/>
    <property type="evidence" value="ECO:0007669"/>
    <property type="project" value="UniProtKB-KW"/>
</dbReference>
<evidence type="ECO:0000313" key="6">
    <source>
        <dbReference type="EMBL" id="MDX3019702.1"/>
    </source>
</evidence>
<evidence type="ECO:0000256" key="1">
    <source>
        <dbReference type="ARBA" id="ARBA00010923"/>
    </source>
</evidence>
<dbReference type="EC" id="3.1.21.-" evidence="5"/>
<accession>A0AAP6BCJ6</accession>
<keyword evidence="7" id="KW-1185">Reference proteome</keyword>
<dbReference type="SUPFAM" id="SSF116734">
    <property type="entry name" value="DNA methylase specificity domain"/>
    <property type="match status" value="2"/>
</dbReference>
<evidence type="ECO:0000256" key="2">
    <source>
        <dbReference type="ARBA" id="ARBA00022747"/>
    </source>
</evidence>
<feature type="domain" description="Type I restriction modification DNA specificity" evidence="4">
    <location>
        <begin position="7"/>
        <end position="181"/>
    </location>
</feature>
<evidence type="ECO:0000259" key="4">
    <source>
        <dbReference type="Pfam" id="PF01420"/>
    </source>
</evidence>
<dbReference type="Pfam" id="PF01420">
    <property type="entry name" value="Methylase_S"/>
    <property type="match status" value="1"/>
</dbReference>
<dbReference type="PANTHER" id="PTHR30408:SF12">
    <property type="entry name" value="TYPE I RESTRICTION ENZYME MJAVIII SPECIFICITY SUBUNIT"/>
    <property type="match status" value="1"/>
</dbReference>
<evidence type="ECO:0000313" key="7">
    <source>
        <dbReference type="Proteomes" id="UP001272987"/>
    </source>
</evidence>
<comment type="similarity">
    <text evidence="1">Belongs to the type-I restriction system S methylase family.</text>
</comment>
<dbReference type="CDD" id="cd17253">
    <property type="entry name" value="RMtype1_S_Eco933I-TRD2-CR2_like"/>
    <property type="match status" value="1"/>
</dbReference>
<evidence type="ECO:0000313" key="8">
    <source>
        <dbReference type="Proteomes" id="UP001282288"/>
    </source>
</evidence>
<proteinExistence type="inferred from homology"/>
<dbReference type="Gene3D" id="3.90.220.20">
    <property type="entry name" value="DNA methylase specificity domains"/>
    <property type="match status" value="2"/>
</dbReference>
<dbReference type="RefSeq" id="WP_075662177.1">
    <property type="nucleotide sequence ID" value="NZ_BCMK01000127.1"/>
</dbReference>
<organism evidence="5 8">
    <name type="scientific">Streptomyces acidiscabies</name>
    <dbReference type="NCBI Taxonomy" id="42234"/>
    <lineage>
        <taxon>Bacteria</taxon>
        <taxon>Bacillati</taxon>
        <taxon>Actinomycetota</taxon>
        <taxon>Actinomycetes</taxon>
        <taxon>Kitasatosporales</taxon>
        <taxon>Streptomycetaceae</taxon>
        <taxon>Streptomyces</taxon>
    </lineage>
</organism>
<dbReference type="AlphaFoldDB" id="A0AAP6BCJ6"/>
<dbReference type="InterPro" id="IPR000055">
    <property type="entry name" value="Restrct_endonuc_typeI_TRD"/>
</dbReference>
<keyword evidence="5" id="KW-0540">Nuclease</keyword>
<dbReference type="GO" id="GO:0016787">
    <property type="term" value="F:hydrolase activity"/>
    <property type="evidence" value="ECO:0007669"/>
    <property type="project" value="UniProtKB-KW"/>
</dbReference>
<dbReference type="PANTHER" id="PTHR30408">
    <property type="entry name" value="TYPE-1 RESTRICTION ENZYME ECOKI SPECIFICITY PROTEIN"/>
    <property type="match status" value="1"/>
</dbReference>
<evidence type="ECO:0000256" key="3">
    <source>
        <dbReference type="ARBA" id="ARBA00023125"/>
    </source>
</evidence>
<gene>
    <name evidence="5" type="ORF">PV399_21415</name>
    <name evidence="6" type="ORF">PV666_17635</name>
</gene>
<dbReference type="GO" id="GO:0009307">
    <property type="term" value="P:DNA restriction-modification system"/>
    <property type="evidence" value="ECO:0007669"/>
    <property type="project" value="UniProtKB-KW"/>
</dbReference>
<dbReference type="InterPro" id="IPR044946">
    <property type="entry name" value="Restrct_endonuc_typeI_TRD_sf"/>
</dbReference>